<sequence length="105" mass="11873">MDDNKNSPPNRSYHRPIWDDDGTFHYKLVPQPKDKNHTSVCLVPPTKVIPVIFIPGVMGSNLKSGDKKVWQFSLSSLKKWPLAGPKKESNCLIRRPPSSMTLGKF</sequence>
<dbReference type="EMBL" id="CP056117">
    <property type="protein sequence ID" value="QKZ96794.1"/>
    <property type="molecule type" value="Genomic_DNA"/>
</dbReference>
<accession>A0A7H8UBC2</accession>
<dbReference type="RefSeq" id="WP_176608962.1">
    <property type="nucleotide sequence ID" value="NZ_CP056117.1"/>
</dbReference>
<reference evidence="1 2" key="1">
    <citation type="submission" date="2020-06" db="EMBL/GenBank/DDBJ databases">
        <title>Long-read sequencing of DSM26481-BlokeschLab.</title>
        <authorList>
            <person name="Blokesch M."/>
        </authorList>
    </citation>
    <scope>NUCLEOTIDE SEQUENCE [LARGE SCALE GENOMIC DNA]</scope>
    <source>
        <strain evidence="1 2">DSM 26481</strain>
    </source>
</reference>
<evidence type="ECO:0000313" key="1">
    <source>
        <dbReference type="EMBL" id="QKZ96794.1"/>
    </source>
</evidence>
<gene>
    <name evidence="1" type="ORF">HWQ14_03350</name>
</gene>
<dbReference type="Proteomes" id="UP000509421">
    <property type="component" value="Chromosome"/>
</dbReference>
<protein>
    <submittedName>
        <fullName evidence="1">Uncharacterized protein</fullName>
    </submittedName>
</protein>
<organism evidence="1 2">
    <name type="scientific">Enterobacter cloacae</name>
    <dbReference type="NCBI Taxonomy" id="550"/>
    <lineage>
        <taxon>Bacteria</taxon>
        <taxon>Pseudomonadati</taxon>
        <taxon>Pseudomonadota</taxon>
        <taxon>Gammaproteobacteria</taxon>
        <taxon>Enterobacterales</taxon>
        <taxon>Enterobacteriaceae</taxon>
        <taxon>Enterobacter</taxon>
        <taxon>Enterobacter cloacae complex</taxon>
    </lineage>
</organism>
<dbReference type="AlphaFoldDB" id="A0A7H8UBC2"/>
<evidence type="ECO:0000313" key="2">
    <source>
        <dbReference type="Proteomes" id="UP000509421"/>
    </source>
</evidence>
<proteinExistence type="predicted"/>
<name>A0A7H8UBC2_ENTCL</name>